<sequence>MTLMSSLGVVQAEPYLQAGAFEIVDESIKGNFDLESMRKAALVASRCVEIDAAPRPVVAEVLAELKEAYSIQLSHLASCGHMN</sequence>
<comment type="caution">
    <text evidence="1">The sequence shown here is derived from an EMBL/GenBank/DDBJ whole genome shotgun (WGS) entry which is preliminary data.</text>
</comment>
<gene>
    <name evidence="1" type="ORF">PVL29_009168</name>
</gene>
<keyword evidence="2" id="KW-1185">Reference proteome</keyword>
<name>A0AA38ZYP4_VITRO</name>
<proteinExistence type="predicted"/>
<organism evidence="1 2">
    <name type="scientific">Vitis rotundifolia</name>
    <name type="common">Muscadine grape</name>
    <dbReference type="NCBI Taxonomy" id="103349"/>
    <lineage>
        <taxon>Eukaryota</taxon>
        <taxon>Viridiplantae</taxon>
        <taxon>Streptophyta</taxon>
        <taxon>Embryophyta</taxon>
        <taxon>Tracheophyta</taxon>
        <taxon>Spermatophyta</taxon>
        <taxon>Magnoliopsida</taxon>
        <taxon>eudicotyledons</taxon>
        <taxon>Gunneridae</taxon>
        <taxon>Pentapetalae</taxon>
        <taxon>rosids</taxon>
        <taxon>Vitales</taxon>
        <taxon>Vitaceae</taxon>
        <taxon>Viteae</taxon>
        <taxon>Vitis</taxon>
    </lineage>
</organism>
<dbReference type="EMBL" id="JARBHA010000007">
    <property type="protein sequence ID" value="KAJ9697257.1"/>
    <property type="molecule type" value="Genomic_DNA"/>
</dbReference>
<evidence type="ECO:0000313" key="1">
    <source>
        <dbReference type="EMBL" id="KAJ9697257.1"/>
    </source>
</evidence>
<evidence type="ECO:0000313" key="2">
    <source>
        <dbReference type="Proteomes" id="UP001168098"/>
    </source>
</evidence>
<reference evidence="1 2" key="1">
    <citation type="journal article" date="2023" name="BMC Biotechnol.">
        <title>Vitis rotundifolia cv Carlos genome sequencing.</title>
        <authorList>
            <person name="Huff M."/>
            <person name="Hulse-Kemp A."/>
            <person name="Scheffler B."/>
            <person name="Youngblood R."/>
            <person name="Simpson S."/>
            <person name="Babiker E."/>
            <person name="Staton M."/>
        </authorList>
    </citation>
    <scope>NUCLEOTIDE SEQUENCE [LARGE SCALE GENOMIC DNA]</scope>
    <source>
        <tissue evidence="1">Leaf</tissue>
    </source>
</reference>
<dbReference type="Gene3D" id="1.10.510.10">
    <property type="entry name" value="Transferase(Phosphotransferase) domain 1"/>
    <property type="match status" value="1"/>
</dbReference>
<protein>
    <submittedName>
        <fullName evidence="1">Uncharacterized protein</fullName>
    </submittedName>
</protein>
<dbReference type="Proteomes" id="UP001168098">
    <property type="component" value="Unassembled WGS sequence"/>
</dbReference>
<dbReference type="AlphaFoldDB" id="A0AA38ZYP4"/>
<accession>A0AA38ZYP4</accession>